<evidence type="ECO:0000313" key="2">
    <source>
        <dbReference type="EMBL" id="RDD65252.1"/>
    </source>
</evidence>
<reference evidence="2 3" key="1">
    <citation type="submission" date="2018-07" db="EMBL/GenBank/DDBJ databases">
        <title>Thalassococcus profundi sp. nov., a marine bacterium isolated from deep seawater of Okinawa Trough.</title>
        <authorList>
            <person name="Yu M."/>
        </authorList>
    </citation>
    <scope>NUCLEOTIDE SEQUENCE [LARGE SCALE GENOMIC DNA]</scope>
    <source>
        <strain evidence="2 3">WRAS1</strain>
    </source>
</reference>
<dbReference type="EMBL" id="QPMK01000014">
    <property type="protein sequence ID" value="RDD65252.1"/>
    <property type="molecule type" value="Genomic_DNA"/>
</dbReference>
<name>A0A369TK81_9RHOB</name>
<dbReference type="Proteomes" id="UP000253977">
    <property type="component" value="Unassembled WGS sequence"/>
</dbReference>
<protein>
    <submittedName>
        <fullName evidence="2">Uncharacterized protein</fullName>
    </submittedName>
</protein>
<dbReference type="OrthoDB" id="7722953at2"/>
<dbReference type="AlphaFoldDB" id="A0A369TK81"/>
<keyword evidence="3" id="KW-1185">Reference proteome</keyword>
<dbReference type="RefSeq" id="WP_114512071.1">
    <property type="nucleotide sequence ID" value="NZ_QPMK01000014.1"/>
</dbReference>
<gene>
    <name evidence="2" type="ORF">DU478_16485</name>
</gene>
<evidence type="ECO:0000256" key="1">
    <source>
        <dbReference type="SAM" id="MobiDB-lite"/>
    </source>
</evidence>
<evidence type="ECO:0000313" key="3">
    <source>
        <dbReference type="Proteomes" id="UP000253977"/>
    </source>
</evidence>
<organism evidence="2 3">
    <name type="scientific">Thalassococcus profundi</name>
    <dbReference type="NCBI Taxonomy" id="2282382"/>
    <lineage>
        <taxon>Bacteria</taxon>
        <taxon>Pseudomonadati</taxon>
        <taxon>Pseudomonadota</taxon>
        <taxon>Alphaproteobacteria</taxon>
        <taxon>Rhodobacterales</taxon>
        <taxon>Roseobacteraceae</taxon>
        <taxon>Thalassococcus</taxon>
    </lineage>
</organism>
<proteinExistence type="predicted"/>
<feature type="region of interest" description="Disordered" evidence="1">
    <location>
        <begin position="1"/>
        <end position="31"/>
    </location>
</feature>
<sequence>MANNENTKTKADASEAAEAGKKQRRSERMARASNVAFSLEPAVRARFAAEAREKGMELGHYLQKVLENHLLDTSEKDDPLAERIRAKRAVIDHTVTLAQSLDAEGKFDENFVLTVMKTAAKDEEFMMIYNTAIGFNPETKKAHGQKALNQQLGRLIRKSVGATGIKTDAGRVARAQVAGEVISSYTLLTKKA</sequence>
<feature type="compositionally biased region" description="Basic and acidic residues" evidence="1">
    <location>
        <begin position="7"/>
        <end position="30"/>
    </location>
</feature>
<accession>A0A369TK81</accession>
<comment type="caution">
    <text evidence="2">The sequence shown here is derived from an EMBL/GenBank/DDBJ whole genome shotgun (WGS) entry which is preliminary data.</text>
</comment>